<proteinExistence type="predicted"/>
<dbReference type="EMBL" id="CM042059">
    <property type="protein sequence ID" value="KAI3681244.1"/>
    <property type="molecule type" value="Genomic_DNA"/>
</dbReference>
<evidence type="ECO:0000313" key="1">
    <source>
        <dbReference type="EMBL" id="KAI3681244.1"/>
    </source>
</evidence>
<sequence>MMIPEKELSPEAPEFVPASIEEKLFKIFLENNLKRTYENHFFNHLGMTSVLQKIFEQDLMKSLSVPEVVPCTLKNLNISEDANDRKSSTCPENHASTHKDFLDSDSKLESASSSIKSETSSMESEISPFTLEECRLSFGILNSMVTPKTRSAGIPICPDFLDICLQAKTSLELEKLNKEKALSSQKPKALKSIKPFQEKITWQLGVSIGSGYPPLEPEPLRNCRGLLTSYQEKSGGGSVTFGDNKKGQIKGYGVIAKKDIGVCRVAYVDGLKHNLLSVSRLCDNRFDVMFKQQYCSLLSSATGTELLRANRKDDLSRPPIEKKSSAWYLVRMRKLGSATSEEGISQNFSAARTLQQNGVVERKNRTLVEAVRTMLIASRLSSSFWAEAISKSCFTQNRSLIMKRHSKTLYHLLNQRKPNIKFFHVFGCRCFILNGRENIRKFDRKADEAKFIGYSASSTAYRIYMLDSKHILESINVSFDDSFQVTSEQISLGLKLKSYDSGESLSRANELHHFFEEMFNDDEPSEDDHIASKAKTSTYQTGTSLTGPSDTSPSSSTFVGSNVEGEHAESNNVQGSTLNQSMDHLPTISEESIPEQ</sequence>
<dbReference type="Proteomes" id="UP001055879">
    <property type="component" value="Linkage Group LG13"/>
</dbReference>
<evidence type="ECO:0000313" key="2">
    <source>
        <dbReference type="Proteomes" id="UP001055879"/>
    </source>
</evidence>
<organism evidence="1 2">
    <name type="scientific">Arctium lappa</name>
    <name type="common">Greater burdock</name>
    <name type="synonym">Lappa major</name>
    <dbReference type="NCBI Taxonomy" id="4217"/>
    <lineage>
        <taxon>Eukaryota</taxon>
        <taxon>Viridiplantae</taxon>
        <taxon>Streptophyta</taxon>
        <taxon>Embryophyta</taxon>
        <taxon>Tracheophyta</taxon>
        <taxon>Spermatophyta</taxon>
        <taxon>Magnoliopsida</taxon>
        <taxon>eudicotyledons</taxon>
        <taxon>Gunneridae</taxon>
        <taxon>Pentapetalae</taxon>
        <taxon>asterids</taxon>
        <taxon>campanulids</taxon>
        <taxon>Asterales</taxon>
        <taxon>Asteraceae</taxon>
        <taxon>Carduoideae</taxon>
        <taxon>Cardueae</taxon>
        <taxon>Arctiinae</taxon>
        <taxon>Arctium</taxon>
    </lineage>
</organism>
<keyword evidence="2" id="KW-1185">Reference proteome</keyword>
<reference evidence="2" key="1">
    <citation type="journal article" date="2022" name="Mol. Ecol. Resour.">
        <title>The genomes of chicory, endive, great burdock and yacon provide insights into Asteraceae palaeo-polyploidization history and plant inulin production.</title>
        <authorList>
            <person name="Fan W."/>
            <person name="Wang S."/>
            <person name="Wang H."/>
            <person name="Wang A."/>
            <person name="Jiang F."/>
            <person name="Liu H."/>
            <person name="Zhao H."/>
            <person name="Xu D."/>
            <person name="Zhang Y."/>
        </authorList>
    </citation>
    <scope>NUCLEOTIDE SEQUENCE [LARGE SCALE GENOMIC DNA]</scope>
    <source>
        <strain evidence="2">cv. Niubang</strain>
    </source>
</reference>
<reference evidence="1 2" key="2">
    <citation type="journal article" date="2022" name="Mol. Ecol. Resour.">
        <title>The genomes of chicory, endive, great burdock and yacon provide insights into Asteraceae paleo-polyploidization history and plant inulin production.</title>
        <authorList>
            <person name="Fan W."/>
            <person name="Wang S."/>
            <person name="Wang H."/>
            <person name="Wang A."/>
            <person name="Jiang F."/>
            <person name="Liu H."/>
            <person name="Zhao H."/>
            <person name="Xu D."/>
            <person name="Zhang Y."/>
        </authorList>
    </citation>
    <scope>NUCLEOTIDE SEQUENCE [LARGE SCALE GENOMIC DNA]</scope>
    <source>
        <strain evidence="2">cv. Niubang</strain>
    </source>
</reference>
<accession>A0ACB8Y891</accession>
<gene>
    <name evidence="1" type="ORF">L6452_36033</name>
</gene>
<name>A0ACB8Y891_ARCLA</name>
<protein>
    <submittedName>
        <fullName evidence="1">Uncharacterized protein</fullName>
    </submittedName>
</protein>
<comment type="caution">
    <text evidence="1">The sequence shown here is derived from an EMBL/GenBank/DDBJ whole genome shotgun (WGS) entry which is preliminary data.</text>
</comment>